<name>A0A159Z0U6_9RHOB</name>
<dbReference type="RefSeq" id="WP_066811693.1">
    <property type="nucleotide sequence ID" value="NZ_CP012661.1"/>
</dbReference>
<proteinExistence type="predicted"/>
<evidence type="ECO:0000259" key="3">
    <source>
        <dbReference type="Pfam" id="PF00884"/>
    </source>
</evidence>
<dbReference type="STRING" id="1335048.AKL17_1296"/>
<dbReference type="PROSITE" id="PS00330">
    <property type="entry name" value="HEMOLYSIN_CALCIUM"/>
    <property type="match status" value="1"/>
</dbReference>
<dbReference type="Pfam" id="PF00884">
    <property type="entry name" value="Sulfatase"/>
    <property type="match status" value="1"/>
</dbReference>
<dbReference type="Pfam" id="PF00353">
    <property type="entry name" value="HemolysinCabind"/>
    <property type="match status" value="2"/>
</dbReference>
<gene>
    <name evidence="4" type="ORF">AKL17_1296</name>
</gene>
<dbReference type="Gene3D" id="3.40.720.10">
    <property type="entry name" value="Alkaline Phosphatase, subunit A"/>
    <property type="match status" value="1"/>
</dbReference>
<dbReference type="GO" id="GO:0005509">
    <property type="term" value="F:calcium ion binding"/>
    <property type="evidence" value="ECO:0007669"/>
    <property type="project" value="InterPro"/>
</dbReference>
<evidence type="ECO:0000313" key="5">
    <source>
        <dbReference type="Proteomes" id="UP000076128"/>
    </source>
</evidence>
<dbReference type="PANTHER" id="PTHR45953">
    <property type="entry name" value="IDURONATE 2-SULFATASE"/>
    <property type="match status" value="1"/>
</dbReference>
<dbReference type="SUPFAM" id="SSF53649">
    <property type="entry name" value="Alkaline phosphatase-like"/>
    <property type="match status" value="1"/>
</dbReference>
<dbReference type="GO" id="GO:0005737">
    <property type="term" value="C:cytoplasm"/>
    <property type="evidence" value="ECO:0007669"/>
    <property type="project" value="TreeGrafter"/>
</dbReference>
<keyword evidence="5" id="KW-1185">Reference proteome</keyword>
<dbReference type="SUPFAM" id="SSF51120">
    <property type="entry name" value="beta-Roll"/>
    <property type="match status" value="1"/>
</dbReference>
<dbReference type="Gene3D" id="2.150.10.10">
    <property type="entry name" value="Serralysin-like metalloprotease, C-terminal"/>
    <property type="match status" value="2"/>
</dbReference>
<dbReference type="InterPro" id="IPR001343">
    <property type="entry name" value="Hemolysn_Ca-bd"/>
</dbReference>
<evidence type="ECO:0000256" key="2">
    <source>
        <dbReference type="ARBA" id="ARBA00022801"/>
    </source>
</evidence>
<evidence type="ECO:0000256" key="1">
    <source>
        <dbReference type="ARBA" id="ARBA00022723"/>
    </source>
</evidence>
<organism evidence="4 5">
    <name type="scientific">Frigidibacter mobilis</name>
    <dbReference type="NCBI Taxonomy" id="1335048"/>
    <lineage>
        <taxon>Bacteria</taxon>
        <taxon>Pseudomonadati</taxon>
        <taxon>Pseudomonadota</taxon>
        <taxon>Alphaproteobacteria</taxon>
        <taxon>Rhodobacterales</taxon>
        <taxon>Paracoccaceae</taxon>
        <taxon>Frigidibacter</taxon>
    </lineage>
</organism>
<keyword evidence="2" id="KW-0378">Hydrolase</keyword>
<dbReference type="InterPro" id="IPR018511">
    <property type="entry name" value="Hemolysin-typ_Ca-bd_CS"/>
</dbReference>
<keyword evidence="1" id="KW-0479">Metal-binding</keyword>
<dbReference type="InterPro" id="IPR000917">
    <property type="entry name" value="Sulfatase_N"/>
</dbReference>
<sequence length="785" mass="85362">MGFTRDTVQGDNICVIWIDDMIDVVTWRDTFGLTIQTPHIDRLMAEGTRFANAYATVPLCAPCRAELATGISPFVSGLVDLNRFWRDVYPPTGAWQYDLRRAGFRTFQTGKVDANYRLSPYEYHRILFHVEKGCADNSQRAKVMDYLPQGPGIRGINHPDDDGSQDHVFYDNAVSGNAIAHLAEADPARRHLFQLGFKHPHYNLECPDRFYQMYDPAAIRWPAIAAPEDYFGPQPGMAVYEAAYIANGSWTPEKNGDEAWRQVVRAYFASISHVDHEIGRFMDALRASPFAGNTTVLLLSDNGFNLGNHDSFHKMSQWDSAAHVPLGIWSARMEGGAVVDVPVSLGAIPKTVMDLAGLPPRPGWTSGQSLLPLIDASFGSYDRSLSPVTSVFGTLSVRPSVEGLTHLRYFRYPNGEEHIYDVVADPGETTNLVTEDPERARLPEMRDELVRGALRLGLDLRGLENPACGVNAMMAVDGSVVMAGGIGDTSYWAYGKDAENIREEKDGGTDTLWYMAGPDDYVLRVPANVEKVRIATVLARTEDSPHVSKPVRIVAHPDSPIHFETSERVSVEVRGSRGNDVFIGAQYASSTFYGGAGDDEFIAVSNRGSVRHFFYGGAGNDILRGGSGRDVLDGGTGDDLIFGGSEGSNLIHGGHGNDVIHDGKGNSVIHTGPGRNTVTSQGGNDTIHVGPGENDITCGVGEVTFKIAYGGVTRIHGWRAAYTLDLSTWPDVPGMAPMAGGVRVQLGLSVVEVMGDDVTLARLAERIVPPSSPAPDSGTRRRKKG</sequence>
<dbReference type="GO" id="GO:0008484">
    <property type="term" value="F:sulfuric ester hydrolase activity"/>
    <property type="evidence" value="ECO:0007669"/>
    <property type="project" value="TreeGrafter"/>
</dbReference>
<reference evidence="4 5" key="1">
    <citation type="submission" date="2015-09" db="EMBL/GenBank/DDBJ databases">
        <title>Complete genome sequence of Defluviimonas alba cai42t isolated from an oilfield in Xinjiang.</title>
        <authorList>
            <person name="Geng S."/>
            <person name="Pan X."/>
            <person name="Wu X."/>
        </authorList>
    </citation>
    <scope>NUCLEOTIDE SEQUENCE [LARGE SCALE GENOMIC DNA]</scope>
    <source>
        <strain evidence="5">cai42</strain>
    </source>
</reference>
<accession>A0A159Z0U6</accession>
<evidence type="ECO:0000313" key="4">
    <source>
        <dbReference type="EMBL" id="AMY68552.1"/>
    </source>
</evidence>
<protein>
    <submittedName>
        <fullName evidence="4">Sulfatase</fullName>
    </submittedName>
</protein>
<dbReference type="Proteomes" id="UP000076128">
    <property type="component" value="Chromosome"/>
</dbReference>
<dbReference type="InterPro" id="IPR017850">
    <property type="entry name" value="Alkaline_phosphatase_core_sf"/>
</dbReference>
<dbReference type="InterPro" id="IPR011049">
    <property type="entry name" value="Serralysin-like_metalloprot_C"/>
</dbReference>
<dbReference type="KEGG" id="daa:AKL17_1296"/>
<feature type="domain" description="Sulfatase N-terminal" evidence="3">
    <location>
        <begin position="28"/>
        <end position="357"/>
    </location>
</feature>
<dbReference type="EMBL" id="CP012661">
    <property type="protein sequence ID" value="AMY68552.1"/>
    <property type="molecule type" value="Genomic_DNA"/>
</dbReference>
<dbReference type="AlphaFoldDB" id="A0A159Z0U6"/>
<dbReference type="PATRIC" id="fig|1335048.3.peg.1348"/>
<dbReference type="OrthoDB" id="9795675at2"/>
<dbReference type="PRINTS" id="PR00313">
    <property type="entry name" value="CABNDNGRPT"/>
</dbReference>
<dbReference type="PANTHER" id="PTHR45953:SF1">
    <property type="entry name" value="IDURONATE 2-SULFATASE"/>
    <property type="match status" value="1"/>
</dbReference>